<dbReference type="GO" id="GO:0034755">
    <property type="term" value="P:iron ion transmembrane transport"/>
    <property type="evidence" value="ECO:0007669"/>
    <property type="project" value="TreeGrafter"/>
</dbReference>
<feature type="transmembrane region" description="Helical" evidence="8">
    <location>
        <begin position="210"/>
        <end position="235"/>
    </location>
</feature>
<evidence type="ECO:0000256" key="2">
    <source>
        <dbReference type="ARBA" id="ARBA00022448"/>
    </source>
</evidence>
<sequence length="432" mass="45515">MSDTLPDNTLPRKTQQPPKRSLLGPATLVTAAFIGPGTVITASLAGANYGYALVWALLFSVFATMVLQEMAARLGIVTGRGLGENLRELVRQPLLRWPLLLLVVAAIVIGNSAYQGGNISGAALGADALFGHLPLIQRWHSSTGINLWALLLGTLAAVVLWFGQYKLIERCLIALVLLMSLAFIGTMLLTKPDLAALFKGAFIPVIPPGAILTVVALIGTTVVPYSLFLHAAGAAQKWPKQQIDTDTALKASRQDIAVAIPLGGLISIAIVSTAAAAFFGREQQLENVAQLAQSLTPLFGNAATWCLALGLMAAGLSSAITAPLAAAYALSGILGKPLNLKLPLFRLTWLFIIVCGVLLASLGIRPVSVIWFAQVANGILLPLICLCLLLAMNHALLGPYKNNHWQNALGVLVLLVSLLLSGRSLALAFALL</sequence>
<keyword evidence="5 8" id="KW-1133">Transmembrane helix</keyword>
<feature type="transmembrane region" description="Helical" evidence="8">
    <location>
        <begin position="347"/>
        <end position="373"/>
    </location>
</feature>
<evidence type="ECO:0000256" key="7">
    <source>
        <dbReference type="SAM" id="MobiDB-lite"/>
    </source>
</evidence>
<dbReference type="Pfam" id="PF01566">
    <property type="entry name" value="Nramp"/>
    <property type="match status" value="1"/>
</dbReference>
<dbReference type="Proteomes" id="UP000199371">
    <property type="component" value="Unassembled WGS sequence"/>
</dbReference>
<comment type="subcellular location">
    <subcellularLocation>
        <location evidence="1">Membrane</location>
        <topology evidence="1">Multi-pass membrane protein</topology>
    </subcellularLocation>
</comment>
<feature type="transmembrane region" description="Helical" evidence="8">
    <location>
        <begin position="256"/>
        <end position="279"/>
    </location>
</feature>
<dbReference type="InterPro" id="IPR001046">
    <property type="entry name" value="NRAMP_fam"/>
</dbReference>
<feature type="region of interest" description="Disordered" evidence="7">
    <location>
        <begin position="1"/>
        <end position="21"/>
    </location>
</feature>
<keyword evidence="2" id="KW-0813">Transport</keyword>
<evidence type="ECO:0000256" key="3">
    <source>
        <dbReference type="ARBA" id="ARBA00022692"/>
    </source>
</evidence>
<evidence type="ECO:0000256" key="6">
    <source>
        <dbReference type="ARBA" id="ARBA00023136"/>
    </source>
</evidence>
<evidence type="ECO:0000313" key="10">
    <source>
        <dbReference type="Proteomes" id="UP000199371"/>
    </source>
</evidence>
<dbReference type="EMBL" id="FNXF01000003">
    <property type="protein sequence ID" value="SEH74477.1"/>
    <property type="molecule type" value="Genomic_DNA"/>
</dbReference>
<dbReference type="GO" id="GO:0005886">
    <property type="term" value="C:plasma membrane"/>
    <property type="evidence" value="ECO:0007669"/>
    <property type="project" value="TreeGrafter"/>
</dbReference>
<evidence type="ECO:0000256" key="4">
    <source>
        <dbReference type="ARBA" id="ARBA00022847"/>
    </source>
</evidence>
<name>A0A1H6KGJ7_9GAMM</name>
<evidence type="ECO:0000256" key="5">
    <source>
        <dbReference type="ARBA" id="ARBA00022989"/>
    </source>
</evidence>
<keyword evidence="3 8" id="KW-0812">Transmembrane</keyword>
<feature type="transmembrane region" description="Helical" evidence="8">
    <location>
        <begin position="94"/>
        <end position="114"/>
    </location>
</feature>
<feature type="transmembrane region" description="Helical" evidence="8">
    <location>
        <begin position="49"/>
        <end position="67"/>
    </location>
</feature>
<protein>
    <submittedName>
        <fullName evidence="9">NRAMP (Natural resistance-associated macrophage protein) metal ion transporters</fullName>
    </submittedName>
</protein>
<dbReference type="PANTHER" id="PTHR11706">
    <property type="entry name" value="SOLUTE CARRIER PROTEIN FAMILY 11 MEMBER"/>
    <property type="match status" value="1"/>
</dbReference>
<organism evidence="9 10">
    <name type="scientific">Rheinheimera pacifica</name>
    <dbReference type="NCBI Taxonomy" id="173990"/>
    <lineage>
        <taxon>Bacteria</taxon>
        <taxon>Pseudomonadati</taxon>
        <taxon>Pseudomonadota</taxon>
        <taxon>Gammaproteobacteria</taxon>
        <taxon>Chromatiales</taxon>
        <taxon>Chromatiaceae</taxon>
        <taxon>Rheinheimera</taxon>
    </lineage>
</organism>
<feature type="transmembrane region" description="Helical" evidence="8">
    <location>
        <begin position="379"/>
        <end position="397"/>
    </location>
</feature>
<dbReference type="PANTHER" id="PTHR11706:SF33">
    <property type="entry name" value="NATURAL RESISTANCE-ASSOCIATED MACROPHAGE PROTEIN 2"/>
    <property type="match status" value="1"/>
</dbReference>
<dbReference type="GO" id="GO:0015086">
    <property type="term" value="F:cadmium ion transmembrane transporter activity"/>
    <property type="evidence" value="ECO:0007669"/>
    <property type="project" value="TreeGrafter"/>
</dbReference>
<gene>
    <name evidence="9" type="ORF">SAMN05660691_01198</name>
</gene>
<keyword evidence="6 8" id="KW-0472">Membrane</keyword>
<dbReference type="OrthoDB" id="9787548at2"/>
<evidence type="ECO:0000313" key="9">
    <source>
        <dbReference type="EMBL" id="SEH74477.1"/>
    </source>
</evidence>
<dbReference type="NCBIfam" id="NF037982">
    <property type="entry name" value="Nramp_1"/>
    <property type="match status" value="1"/>
</dbReference>
<reference evidence="10" key="1">
    <citation type="submission" date="2016-10" db="EMBL/GenBank/DDBJ databases">
        <authorList>
            <person name="Varghese N."/>
            <person name="Submissions S."/>
        </authorList>
    </citation>
    <scope>NUCLEOTIDE SEQUENCE [LARGE SCALE GENOMIC DNA]</scope>
    <source>
        <strain evidence="10">DSM 17616</strain>
    </source>
</reference>
<dbReference type="STRING" id="173990.SAMN05660691_01198"/>
<evidence type="ECO:0000256" key="8">
    <source>
        <dbReference type="SAM" id="Phobius"/>
    </source>
</evidence>
<feature type="transmembrane region" description="Helical" evidence="8">
    <location>
        <begin position="145"/>
        <end position="163"/>
    </location>
</feature>
<feature type="transmembrane region" description="Helical" evidence="8">
    <location>
        <begin position="170"/>
        <end position="190"/>
    </location>
</feature>
<dbReference type="GO" id="GO:0015293">
    <property type="term" value="F:symporter activity"/>
    <property type="evidence" value="ECO:0007669"/>
    <property type="project" value="UniProtKB-KW"/>
</dbReference>
<keyword evidence="4" id="KW-0769">Symport</keyword>
<dbReference type="AlphaFoldDB" id="A0A1H6KGJ7"/>
<feature type="transmembrane region" description="Helical" evidence="8">
    <location>
        <begin position="302"/>
        <end position="335"/>
    </location>
</feature>
<dbReference type="GO" id="GO:0005384">
    <property type="term" value="F:manganese ion transmembrane transporter activity"/>
    <property type="evidence" value="ECO:0007669"/>
    <property type="project" value="TreeGrafter"/>
</dbReference>
<accession>A0A1H6KGJ7</accession>
<feature type="transmembrane region" description="Helical" evidence="8">
    <location>
        <begin position="21"/>
        <end position="43"/>
    </location>
</feature>
<evidence type="ECO:0000256" key="1">
    <source>
        <dbReference type="ARBA" id="ARBA00004141"/>
    </source>
</evidence>
<feature type="transmembrane region" description="Helical" evidence="8">
    <location>
        <begin position="409"/>
        <end position="431"/>
    </location>
</feature>
<dbReference type="PRINTS" id="PR00447">
    <property type="entry name" value="NATRESASSCMP"/>
</dbReference>
<proteinExistence type="predicted"/>
<feature type="compositionally biased region" description="Polar residues" evidence="7">
    <location>
        <begin position="1"/>
        <end position="18"/>
    </location>
</feature>
<keyword evidence="10" id="KW-1185">Reference proteome</keyword>